<dbReference type="EMBL" id="KN847337">
    <property type="protein sequence ID" value="KIW41690.1"/>
    <property type="molecule type" value="Genomic_DNA"/>
</dbReference>
<evidence type="ECO:0000313" key="3">
    <source>
        <dbReference type="EMBL" id="KIW41690.1"/>
    </source>
</evidence>
<sequence length="334" mass="36387">MLSPTTLPLRALLLLLLLLLLCLWPQLTTTASTNSTSKRGLIYIYTSHSSKDDSIFTRSGSPLTWYYNYSPWPTDSLSDDVVEFVPMVHGATNAHEDVATIKTLSNATHVLSFNEPDISSSDGGSNTSPSDAAKAYLDFVAPLREEPYNLKISWPSTSGSASGLTWLSNFNKTCHGLNSTHGCPYDFLATHFYGPFSGLASWLGNLHSLYPDAKVWLTEFAVPDTSATVALAMMDQSLRYLDGLDYLERYSWFGSFRSSDANEWTGDGVSMLDGHGKLTGLGAQYLGGEENGFEKGQTGQGSKNGGVAMRDRRSFSMTMLAVVTNVVLGGRAFF</sequence>
<evidence type="ECO:0000256" key="1">
    <source>
        <dbReference type="SAM" id="SignalP"/>
    </source>
</evidence>
<dbReference type="PANTHER" id="PTHR34154:SF3">
    <property type="entry name" value="ALKALI-SENSITIVE LINKAGE PROTEIN 1"/>
    <property type="match status" value="1"/>
</dbReference>
<reference evidence="3 4" key="1">
    <citation type="submission" date="2015-01" db="EMBL/GenBank/DDBJ databases">
        <title>The Genome Sequence of Exophiala oligosperma CBS72588.</title>
        <authorList>
            <consortium name="The Broad Institute Genomics Platform"/>
            <person name="Cuomo C."/>
            <person name="de Hoog S."/>
            <person name="Gorbushina A."/>
            <person name="Stielow B."/>
            <person name="Teixiera M."/>
            <person name="Abouelleil A."/>
            <person name="Chapman S.B."/>
            <person name="Priest M."/>
            <person name="Young S.K."/>
            <person name="Wortman J."/>
            <person name="Nusbaum C."/>
            <person name="Birren B."/>
        </authorList>
    </citation>
    <scope>NUCLEOTIDE SEQUENCE [LARGE SCALE GENOMIC DNA]</scope>
    <source>
        <strain evidence="3 4">CBS 72588</strain>
    </source>
</reference>
<keyword evidence="4" id="KW-1185">Reference proteome</keyword>
<feature type="domain" description="Asl1-like glycosyl hydrolase catalytic" evidence="2">
    <location>
        <begin position="43"/>
        <end position="285"/>
    </location>
</feature>
<keyword evidence="1" id="KW-0732">Signal</keyword>
<proteinExistence type="predicted"/>
<evidence type="ECO:0000259" key="2">
    <source>
        <dbReference type="Pfam" id="PF11790"/>
    </source>
</evidence>
<accession>A0A0D2DGZ9</accession>
<dbReference type="Gene3D" id="3.20.20.80">
    <property type="entry name" value="Glycosidases"/>
    <property type="match status" value="1"/>
</dbReference>
<dbReference type="OrthoDB" id="43654at2759"/>
<name>A0A0D2DGZ9_9EURO</name>
<dbReference type="VEuPathDB" id="FungiDB:PV06_07222"/>
<protein>
    <recommendedName>
        <fullName evidence="2">Asl1-like glycosyl hydrolase catalytic domain-containing protein</fullName>
    </recommendedName>
</protein>
<dbReference type="InterPro" id="IPR017853">
    <property type="entry name" value="GH"/>
</dbReference>
<feature type="signal peptide" evidence="1">
    <location>
        <begin position="1"/>
        <end position="30"/>
    </location>
</feature>
<dbReference type="HOGENOM" id="CLU_040908_3_2_1"/>
<dbReference type="Proteomes" id="UP000053342">
    <property type="component" value="Unassembled WGS sequence"/>
</dbReference>
<evidence type="ECO:0000313" key="4">
    <source>
        <dbReference type="Proteomes" id="UP000053342"/>
    </source>
</evidence>
<dbReference type="AlphaFoldDB" id="A0A0D2DGZ9"/>
<organism evidence="3 4">
    <name type="scientific">Exophiala oligosperma</name>
    <dbReference type="NCBI Taxonomy" id="215243"/>
    <lineage>
        <taxon>Eukaryota</taxon>
        <taxon>Fungi</taxon>
        <taxon>Dikarya</taxon>
        <taxon>Ascomycota</taxon>
        <taxon>Pezizomycotina</taxon>
        <taxon>Eurotiomycetes</taxon>
        <taxon>Chaetothyriomycetidae</taxon>
        <taxon>Chaetothyriales</taxon>
        <taxon>Herpotrichiellaceae</taxon>
        <taxon>Exophiala</taxon>
    </lineage>
</organism>
<dbReference type="RefSeq" id="XP_016261906.1">
    <property type="nucleotide sequence ID" value="XM_016408426.1"/>
</dbReference>
<dbReference type="GeneID" id="27359296"/>
<dbReference type="GO" id="GO:0071966">
    <property type="term" value="P:fungal-type cell wall polysaccharide metabolic process"/>
    <property type="evidence" value="ECO:0007669"/>
    <property type="project" value="TreeGrafter"/>
</dbReference>
<dbReference type="InterPro" id="IPR053183">
    <property type="entry name" value="ASL1"/>
</dbReference>
<dbReference type="SUPFAM" id="SSF51445">
    <property type="entry name" value="(Trans)glycosidases"/>
    <property type="match status" value="1"/>
</dbReference>
<dbReference type="GO" id="GO:0009277">
    <property type="term" value="C:fungal-type cell wall"/>
    <property type="evidence" value="ECO:0007669"/>
    <property type="project" value="TreeGrafter"/>
</dbReference>
<gene>
    <name evidence="3" type="ORF">PV06_07222</name>
</gene>
<dbReference type="PANTHER" id="PTHR34154">
    <property type="entry name" value="ALKALI-SENSITIVE LINKAGE PROTEIN 1"/>
    <property type="match status" value="1"/>
</dbReference>
<dbReference type="InterPro" id="IPR024655">
    <property type="entry name" value="Asl1_glyco_hydro_catalytic"/>
</dbReference>
<feature type="chain" id="PRO_5002255857" description="Asl1-like glycosyl hydrolase catalytic domain-containing protein" evidence="1">
    <location>
        <begin position="31"/>
        <end position="334"/>
    </location>
</feature>
<dbReference type="STRING" id="215243.A0A0D2DGZ9"/>
<dbReference type="Pfam" id="PF11790">
    <property type="entry name" value="Glyco_hydro_cc"/>
    <property type="match status" value="1"/>
</dbReference>